<evidence type="ECO:0000313" key="2">
    <source>
        <dbReference type="Proteomes" id="UP000829817"/>
    </source>
</evidence>
<gene>
    <name evidence="1" type="ORF">LVJ83_04775</name>
</gene>
<dbReference type="RefSeq" id="WP_244786836.1">
    <property type="nucleotide sequence ID" value="NZ_CP091508.1"/>
</dbReference>
<dbReference type="Proteomes" id="UP000829817">
    <property type="component" value="Chromosome"/>
</dbReference>
<keyword evidence="2" id="KW-1185">Reference proteome</keyword>
<organism evidence="1 2">
    <name type="scientific">Uruburuella testudinis</name>
    <dbReference type="NCBI Taxonomy" id="1282863"/>
    <lineage>
        <taxon>Bacteria</taxon>
        <taxon>Pseudomonadati</taxon>
        <taxon>Pseudomonadota</taxon>
        <taxon>Betaproteobacteria</taxon>
        <taxon>Neisseriales</taxon>
        <taxon>Neisseriaceae</taxon>
        <taxon>Uruburuella</taxon>
    </lineage>
</organism>
<reference evidence="1 2" key="1">
    <citation type="journal article" date="2022" name="Res Sq">
        <title>Evolution of multicellular longitudinally dividing oral cavity symbionts (Neisseriaceae).</title>
        <authorList>
            <person name="Nyongesa S."/>
            <person name="Weber P."/>
            <person name="Bernet E."/>
            <person name="Pullido F."/>
            <person name="Nieckarz M."/>
            <person name="Delaby M."/>
            <person name="Nieves C."/>
            <person name="Viehboeck T."/>
            <person name="Krause N."/>
            <person name="Rivera-Millot A."/>
            <person name="Nakamura A."/>
            <person name="Vischer N."/>
            <person name="VanNieuwenhze M."/>
            <person name="Brun Y."/>
            <person name="Cava F."/>
            <person name="Bulgheresi S."/>
            <person name="Veyrier F."/>
        </authorList>
    </citation>
    <scope>NUCLEOTIDE SEQUENCE [LARGE SCALE GENOMIC DNA]</scope>
    <source>
        <strain evidence="1 2">CCUG 63373m</strain>
    </source>
</reference>
<name>A0ABY4DWC5_9NEIS</name>
<protein>
    <submittedName>
        <fullName evidence="1">Uncharacterized protein</fullName>
    </submittedName>
</protein>
<sequence length="63" mass="7236">MKAKVYALYKGDELIGTGTAFQLAKKLGITVRSLLYYKTPNYMKRNRGQNHRQLVALEEDDES</sequence>
<dbReference type="EMBL" id="CP091508">
    <property type="protein sequence ID" value="UOO82783.1"/>
    <property type="molecule type" value="Genomic_DNA"/>
</dbReference>
<evidence type="ECO:0000313" key="1">
    <source>
        <dbReference type="EMBL" id="UOO82783.1"/>
    </source>
</evidence>
<accession>A0ABY4DWC5</accession>
<proteinExistence type="predicted"/>